<dbReference type="Pfam" id="PF00248">
    <property type="entry name" value="Aldo_ket_red"/>
    <property type="match status" value="1"/>
</dbReference>
<sequence>MAQDGSIEVTWKGQAFSYLVHHPNSFLKTENYGSARASGSHAAPGHHTYAASGHMDGESDFQAGTGTWNGPAPTGARGMRQKGATEAPEAAAPIVKEPQHVRLSSGASMPIIGLGTAGIKSPEAVKTALQIGYRHLDCAQFYGNEEVVGQGIADFVAEGKRQELFVVSKVWNTHHRPSDVRAACEKSLKDLGLTYLDLYLIHWPEAWTPETQGLPGSPGYTGPADPATDNTVTIEQTWSAMESLVEAGLVKSIGVSNFSLVQVEALMASCKIKPAINQIELHPMLAQRKLVGVLFRKGVHCVAYSPLGSPGTFKANDLREQPAVLTVAKESGKTPAQVILKWNLQRGIAVIPKASSEAHLRENLEGCFVWRLSNDHKALLDTMDCNKRFIDFPWKNWGSAEEGGVTKPSTVVL</sequence>
<feature type="domain" description="NADP-dependent oxidoreductase" evidence="3">
    <location>
        <begin position="122"/>
        <end position="381"/>
    </location>
</feature>
<evidence type="ECO:0000259" key="3">
    <source>
        <dbReference type="Pfam" id="PF00248"/>
    </source>
</evidence>
<dbReference type="PRINTS" id="PR00069">
    <property type="entry name" value="ALDKETRDTASE"/>
</dbReference>
<dbReference type="CDD" id="cd19071">
    <property type="entry name" value="AKR_AKR1-5-like"/>
    <property type="match status" value="1"/>
</dbReference>
<feature type="region of interest" description="Disordered" evidence="2">
    <location>
        <begin position="37"/>
        <end position="63"/>
    </location>
</feature>
<dbReference type="PROSITE" id="PS00798">
    <property type="entry name" value="ALDOKETO_REDUCTASE_1"/>
    <property type="match status" value="1"/>
</dbReference>
<dbReference type="FunFam" id="3.20.20.100:FF:000002">
    <property type="entry name" value="2,5-diketo-D-gluconic acid reductase A"/>
    <property type="match status" value="1"/>
</dbReference>
<dbReference type="InterPro" id="IPR020471">
    <property type="entry name" value="AKR"/>
</dbReference>
<dbReference type="AlphaFoldDB" id="A0A250XCZ2"/>
<comment type="caution">
    <text evidence="4">The sequence shown here is derived from an EMBL/GenBank/DDBJ whole genome shotgun (WGS) entry which is preliminary data.</text>
</comment>
<dbReference type="Gene3D" id="3.20.20.100">
    <property type="entry name" value="NADP-dependent oxidoreductase domain"/>
    <property type="match status" value="1"/>
</dbReference>
<evidence type="ECO:0000313" key="4">
    <source>
        <dbReference type="EMBL" id="GAX80958.1"/>
    </source>
</evidence>
<dbReference type="InterPro" id="IPR018170">
    <property type="entry name" value="Aldo/ket_reductase_CS"/>
</dbReference>
<dbReference type="InterPro" id="IPR036812">
    <property type="entry name" value="NAD(P)_OxRdtase_dom_sf"/>
</dbReference>
<keyword evidence="5" id="KW-1185">Reference proteome</keyword>
<keyword evidence="1" id="KW-0560">Oxidoreductase</keyword>
<protein>
    <recommendedName>
        <fullName evidence="3">NADP-dependent oxidoreductase domain-containing protein</fullName>
    </recommendedName>
</protein>
<dbReference type="InterPro" id="IPR023210">
    <property type="entry name" value="NADP_OxRdtase_dom"/>
</dbReference>
<dbReference type="EMBL" id="BEGY01000058">
    <property type="protein sequence ID" value="GAX80958.1"/>
    <property type="molecule type" value="Genomic_DNA"/>
</dbReference>
<evidence type="ECO:0000256" key="1">
    <source>
        <dbReference type="ARBA" id="ARBA00023002"/>
    </source>
</evidence>
<evidence type="ECO:0000313" key="5">
    <source>
        <dbReference type="Proteomes" id="UP000232323"/>
    </source>
</evidence>
<reference evidence="4 5" key="1">
    <citation type="submission" date="2017-08" db="EMBL/GenBank/DDBJ databases">
        <title>Acidophilic green algal genome provides insights into adaptation to an acidic environment.</title>
        <authorList>
            <person name="Hirooka S."/>
            <person name="Hirose Y."/>
            <person name="Kanesaki Y."/>
            <person name="Higuchi S."/>
            <person name="Fujiwara T."/>
            <person name="Onuma R."/>
            <person name="Era A."/>
            <person name="Ohbayashi R."/>
            <person name="Uzuka A."/>
            <person name="Nozaki H."/>
            <person name="Yoshikawa H."/>
            <person name="Miyagishima S.Y."/>
        </authorList>
    </citation>
    <scope>NUCLEOTIDE SEQUENCE [LARGE SCALE GENOMIC DNA]</scope>
    <source>
        <strain evidence="4 5">NIES-2499</strain>
    </source>
</reference>
<dbReference type="OrthoDB" id="416253at2759"/>
<dbReference type="SUPFAM" id="SSF51430">
    <property type="entry name" value="NAD(P)-linked oxidoreductase"/>
    <property type="match status" value="1"/>
</dbReference>
<proteinExistence type="predicted"/>
<organism evidence="4 5">
    <name type="scientific">Chlamydomonas eustigma</name>
    <dbReference type="NCBI Taxonomy" id="1157962"/>
    <lineage>
        <taxon>Eukaryota</taxon>
        <taxon>Viridiplantae</taxon>
        <taxon>Chlorophyta</taxon>
        <taxon>core chlorophytes</taxon>
        <taxon>Chlorophyceae</taxon>
        <taxon>CS clade</taxon>
        <taxon>Chlamydomonadales</taxon>
        <taxon>Chlamydomonadaceae</taxon>
        <taxon>Chlamydomonas</taxon>
    </lineage>
</organism>
<dbReference type="PANTHER" id="PTHR11732">
    <property type="entry name" value="ALDO/KETO REDUCTASE"/>
    <property type="match status" value="1"/>
</dbReference>
<evidence type="ECO:0000256" key="2">
    <source>
        <dbReference type="SAM" id="MobiDB-lite"/>
    </source>
</evidence>
<dbReference type="PROSITE" id="PS00062">
    <property type="entry name" value="ALDOKETO_REDUCTASE_2"/>
    <property type="match status" value="1"/>
</dbReference>
<dbReference type="GO" id="GO:0016616">
    <property type="term" value="F:oxidoreductase activity, acting on the CH-OH group of donors, NAD or NADP as acceptor"/>
    <property type="evidence" value="ECO:0007669"/>
    <property type="project" value="UniProtKB-ARBA"/>
</dbReference>
<gene>
    <name evidence="4" type="ORF">CEUSTIGMA_g8393.t1</name>
</gene>
<accession>A0A250XCZ2</accession>
<name>A0A250XCZ2_9CHLO</name>
<dbReference type="STRING" id="1157962.A0A250XCZ2"/>
<dbReference type="Proteomes" id="UP000232323">
    <property type="component" value="Unassembled WGS sequence"/>
</dbReference>